<feature type="domain" description="HTH iclR-type" evidence="4">
    <location>
        <begin position="9"/>
        <end position="69"/>
    </location>
</feature>
<dbReference type="OrthoDB" id="14763at2157"/>
<proteinExistence type="predicted"/>
<dbReference type="Proteomes" id="UP000003751">
    <property type="component" value="Unassembled WGS sequence"/>
</dbReference>
<name>E7QPB9_HALPU</name>
<dbReference type="GO" id="GO:0003700">
    <property type="term" value="F:DNA-binding transcription factor activity"/>
    <property type="evidence" value="ECO:0007669"/>
    <property type="project" value="TreeGrafter"/>
</dbReference>
<dbReference type="InterPro" id="IPR011991">
    <property type="entry name" value="ArsR-like_HTH"/>
</dbReference>
<dbReference type="SMART" id="SM00346">
    <property type="entry name" value="HTH_ICLR"/>
    <property type="match status" value="1"/>
</dbReference>
<keyword evidence="9" id="KW-1185">Reference proteome</keyword>
<dbReference type="Gene3D" id="1.10.10.10">
    <property type="entry name" value="Winged helix-like DNA-binding domain superfamily/Winged helix DNA-binding domain"/>
    <property type="match status" value="1"/>
</dbReference>
<accession>E7QPB9</accession>
<keyword evidence="1" id="KW-0805">Transcription regulation</keyword>
<dbReference type="eggNOG" id="arCOG02798">
    <property type="taxonomic scope" value="Archaea"/>
</dbReference>
<feature type="domain" description="IclR-ED" evidence="5">
    <location>
        <begin position="70"/>
        <end position="253"/>
    </location>
</feature>
<reference evidence="6 8" key="1">
    <citation type="journal article" date="2014" name="ISME J.">
        <title>Trehalose/2-sulfotrehalose biosynthesis and glycine-betaine uptake are widely spread mechanisms for osmoadaptation in the Halobacteriales.</title>
        <authorList>
            <person name="Youssef N.H."/>
            <person name="Savage-Ashlock K.N."/>
            <person name="McCully A.L."/>
            <person name="Luedtke B."/>
            <person name="Shaw E.I."/>
            <person name="Hoff W.D."/>
            <person name="Elshahed M.S."/>
        </authorList>
    </citation>
    <scope>NUCLEOTIDE SEQUENCE [LARGE SCALE GENOMIC DNA]</scope>
    <source>
        <strain evidence="6 8">DX253</strain>
    </source>
</reference>
<dbReference type="EMBL" id="FRAN01000002">
    <property type="protein sequence ID" value="SHK63834.1"/>
    <property type="molecule type" value="Genomic_DNA"/>
</dbReference>
<dbReference type="InterPro" id="IPR036390">
    <property type="entry name" value="WH_DNA-bd_sf"/>
</dbReference>
<dbReference type="Pfam" id="PF01614">
    <property type="entry name" value="IclR_C"/>
    <property type="match status" value="1"/>
</dbReference>
<protein>
    <submittedName>
        <fullName evidence="6 7">Transcriptional regulator</fullName>
    </submittedName>
</protein>
<gene>
    <name evidence="7" type="ORF">SAMN05444342_1933</name>
    <name evidence="6" type="ORF">ZOD2009_02790</name>
</gene>
<evidence type="ECO:0000256" key="1">
    <source>
        <dbReference type="ARBA" id="ARBA00023015"/>
    </source>
</evidence>
<keyword evidence="2" id="KW-0238">DNA-binding</keyword>
<evidence type="ECO:0000259" key="5">
    <source>
        <dbReference type="PROSITE" id="PS51078"/>
    </source>
</evidence>
<dbReference type="GO" id="GO:0045892">
    <property type="term" value="P:negative regulation of DNA-templated transcription"/>
    <property type="evidence" value="ECO:0007669"/>
    <property type="project" value="TreeGrafter"/>
</dbReference>
<keyword evidence="3" id="KW-0804">Transcription</keyword>
<dbReference type="PROSITE" id="PS51077">
    <property type="entry name" value="HTH_ICLR"/>
    <property type="match status" value="1"/>
</dbReference>
<evidence type="ECO:0000259" key="4">
    <source>
        <dbReference type="PROSITE" id="PS51077"/>
    </source>
</evidence>
<evidence type="ECO:0000313" key="9">
    <source>
        <dbReference type="Proteomes" id="UP000184203"/>
    </source>
</evidence>
<dbReference type="PROSITE" id="PS51078">
    <property type="entry name" value="ICLR_ED"/>
    <property type="match status" value="1"/>
</dbReference>
<dbReference type="PATRIC" id="fig|797209.4.peg.542"/>
<dbReference type="InterPro" id="IPR005471">
    <property type="entry name" value="Tscrpt_reg_IclR_N"/>
</dbReference>
<dbReference type="PANTHER" id="PTHR30136">
    <property type="entry name" value="HELIX-TURN-HELIX TRANSCRIPTIONAL REGULATOR, ICLR FAMILY"/>
    <property type="match status" value="1"/>
</dbReference>
<dbReference type="GO" id="GO:0003677">
    <property type="term" value="F:DNA binding"/>
    <property type="evidence" value="ECO:0007669"/>
    <property type="project" value="UniProtKB-KW"/>
</dbReference>
<dbReference type="Pfam" id="PF09339">
    <property type="entry name" value="HTH_IclR"/>
    <property type="match status" value="1"/>
</dbReference>
<dbReference type="CDD" id="cd00090">
    <property type="entry name" value="HTH_ARSR"/>
    <property type="match status" value="1"/>
</dbReference>
<dbReference type="Gene3D" id="3.30.450.40">
    <property type="match status" value="1"/>
</dbReference>
<dbReference type="Proteomes" id="UP000184203">
    <property type="component" value="Unassembled WGS sequence"/>
</dbReference>
<reference evidence="9" key="3">
    <citation type="submission" date="2016-11" db="EMBL/GenBank/DDBJ databases">
        <authorList>
            <person name="Varghese N."/>
            <person name="Submissions S."/>
        </authorList>
    </citation>
    <scope>NUCLEOTIDE SEQUENCE [LARGE SCALE GENOMIC DNA]</scope>
    <source>
        <strain evidence="9">DX253</strain>
    </source>
</reference>
<dbReference type="AlphaFoldDB" id="E7QPB9"/>
<evidence type="ECO:0000313" key="6">
    <source>
        <dbReference type="EMBL" id="EFW94035.1"/>
    </source>
</evidence>
<dbReference type="InterPro" id="IPR036388">
    <property type="entry name" value="WH-like_DNA-bd_sf"/>
</dbReference>
<dbReference type="SUPFAM" id="SSF55781">
    <property type="entry name" value="GAF domain-like"/>
    <property type="match status" value="1"/>
</dbReference>
<evidence type="ECO:0000256" key="3">
    <source>
        <dbReference type="ARBA" id="ARBA00023163"/>
    </source>
</evidence>
<evidence type="ECO:0000313" key="7">
    <source>
        <dbReference type="EMBL" id="SHK63834.1"/>
    </source>
</evidence>
<evidence type="ECO:0000256" key="2">
    <source>
        <dbReference type="ARBA" id="ARBA00023125"/>
    </source>
</evidence>
<dbReference type="RefSeq" id="WP_007976803.1">
    <property type="nucleotide sequence ID" value="NZ_AEMG01000002.1"/>
</dbReference>
<reference evidence="7" key="2">
    <citation type="submission" date="2016-11" db="EMBL/GenBank/DDBJ databases">
        <authorList>
            <person name="Jaros S."/>
            <person name="Januszkiewicz K."/>
            <person name="Wedrychowicz H."/>
        </authorList>
    </citation>
    <scope>NUCLEOTIDE SEQUENCE [LARGE SCALE GENOMIC DNA]</scope>
    <source>
        <strain evidence="7">DX253</strain>
    </source>
</reference>
<organism evidence="6 8">
    <name type="scientific">Haladaptatus paucihalophilus DX253</name>
    <dbReference type="NCBI Taxonomy" id="797209"/>
    <lineage>
        <taxon>Archaea</taxon>
        <taxon>Methanobacteriati</taxon>
        <taxon>Methanobacteriota</taxon>
        <taxon>Stenosarchaea group</taxon>
        <taxon>Halobacteria</taxon>
        <taxon>Halobacteriales</taxon>
        <taxon>Haladaptataceae</taxon>
        <taxon>Haladaptatus</taxon>
    </lineage>
</organism>
<sequence length="253" mass="27455">MSSQSPKIVEATTHSFEILETLVEADRPMGVTELSNAVGLSKGVTYNHLGTLSELGYVRKENRKYCPSLRLLSPGEQTRSNHEAYRVARSHVDNLATTTGEVVTLLVEEDGLGICTYMAGTDIWSPDYVCGDAFPLHVSAPGKAILAALETDRIDEIVARHGLPSVTDHTISDRQSLETELRSIRDKGIAFSREEQFEGVVGIGISFGLDERAPAAAIGICGPRGQLSGRYLQEDITGQVISTAKSIQVELRK</sequence>
<dbReference type="SUPFAM" id="SSF46785">
    <property type="entry name" value="Winged helix' DNA-binding domain"/>
    <property type="match status" value="1"/>
</dbReference>
<dbReference type="InterPro" id="IPR050707">
    <property type="entry name" value="HTH_MetabolicPath_Reg"/>
</dbReference>
<dbReference type="InterPro" id="IPR014757">
    <property type="entry name" value="Tscrpt_reg_IclR_C"/>
</dbReference>
<evidence type="ECO:0000313" key="8">
    <source>
        <dbReference type="Proteomes" id="UP000003751"/>
    </source>
</evidence>
<dbReference type="InterPro" id="IPR029016">
    <property type="entry name" value="GAF-like_dom_sf"/>
</dbReference>
<dbReference type="PANTHER" id="PTHR30136:SF35">
    <property type="entry name" value="HTH-TYPE TRANSCRIPTIONAL REGULATOR RV1719"/>
    <property type="match status" value="1"/>
</dbReference>
<dbReference type="EMBL" id="AEMG01000002">
    <property type="protein sequence ID" value="EFW94035.1"/>
    <property type="molecule type" value="Genomic_DNA"/>
</dbReference>